<dbReference type="InterPro" id="IPR045166">
    <property type="entry name" value="Spp2-like"/>
</dbReference>
<feature type="region of interest" description="Disordered" evidence="3">
    <location>
        <begin position="329"/>
        <end position="527"/>
    </location>
</feature>
<dbReference type="PANTHER" id="PTHR15818">
    <property type="entry name" value="G PATCH AND KOW-CONTAINING"/>
    <property type="match status" value="1"/>
</dbReference>
<feature type="compositionally biased region" description="Polar residues" evidence="3">
    <location>
        <begin position="422"/>
        <end position="437"/>
    </location>
</feature>
<dbReference type="InterPro" id="IPR026822">
    <property type="entry name" value="Spp2/MOS2_G-patch"/>
</dbReference>
<sequence length="527" mass="59482">MDGKKISFGFAKVTKKQPLQAGPAASVPLKNKDDSIQMIECLEGQSIKVIGGTEEPPAPLVIPLREQDKTTVPDRLAKLLGIRQEKQDRLQAAESKQPCTDNNVNVSANIDTGGVEIKTEPSEDGVVVPTDETLEQRAAREILNDINQANVKHEELNNFVVPLLPEELPLNGARESTMDDYESVPIEKFGLAMLRGMGFKDDPKKDAAKADGPDFGPVMRPKGLGLGADRAMKAKAANAPLIPPAQGEVLTMKRGAQIKVLAGKHKDAYGTIQSIDEESSRVIVKFALGGAQESLNEYMVMLVSREEYNKYARILNAAKYEEFKNREMGVKPETNKAEREGEPSRSERTAKSDRQQDRAARSVSPADRRSRERDRNDHQSHRERGETDQRNAVKSGDRSRDQKKKHQRDRSRDQSDRRRSPNGRSVTNSRRSASTGASERSKSDSDDERERERRKQKKSSSYVRTSSGTKKKSHKYKQRRERREDRDSSHDRRDRRRQGSDSESDDKHHKKKTKKSKKPRSRSRSRR</sequence>
<feature type="compositionally biased region" description="Basic and acidic residues" evidence="3">
    <location>
        <begin position="481"/>
        <end position="500"/>
    </location>
</feature>
<reference evidence="5" key="1">
    <citation type="submission" date="2024-04" db="UniProtKB">
        <authorList>
            <consortium name="EnsemblMetazoa"/>
        </authorList>
    </citation>
    <scope>IDENTIFICATION</scope>
    <source>
        <strain evidence="5">EBRO</strain>
    </source>
</reference>
<feature type="compositionally biased region" description="Basic and acidic residues" evidence="3">
    <location>
        <begin position="439"/>
        <end position="453"/>
    </location>
</feature>
<dbReference type="InterPro" id="IPR041993">
    <property type="entry name" value="GPKOW_KOW1"/>
</dbReference>
<protein>
    <recommendedName>
        <fullName evidence="4">KOW domain-containing protein</fullName>
    </recommendedName>
</protein>
<accession>A0AAG5CUL6</accession>
<dbReference type="Proteomes" id="UP000075880">
    <property type="component" value="Unassembled WGS sequence"/>
</dbReference>
<evidence type="ECO:0000256" key="2">
    <source>
        <dbReference type="ARBA" id="ARBA00023242"/>
    </source>
</evidence>
<proteinExistence type="predicted"/>
<evidence type="ECO:0000259" key="4">
    <source>
        <dbReference type="SMART" id="SM00739"/>
    </source>
</evidence>
<feature type="domain" description="KOW" evidence="4">
    <location>
        <begin position="251"/>
        <end position="278"/>
    </location>
</feature>
<keyword evidence="6" id="KW-1185">Reference proteome</keyword>
<evidence type="ECO:0000313" key="6">
    <source>
        <dbReference type="Proteomes" id="UP000075880"/>
    </source>
</evidence>
<dbReference type="Pfam" id="PF12656">
    <property type="entry name" value="G-patch_2"/>
    <property type="match status" value="1"/>
</dbReference>
<evidence type="ECO:0000313" key="5">
    <source>
        <dbReference type="EnsemblMetazoa" id="ENSAATROPP002547"/>
    </source>
</evidence>
<dbReference type="SMART" id="SM00739">
    <property type="entry name" value="KOW"/>
    <property type="match status" value="1"/>
</dbReference>
<feature type="compositionally biased region" description="Basic residues" evidence="3">
    <location>
        <begin position="508"/>
        <end position="527"/>
    </location>
</feature>
<comment type="subcellular location">
    <subcellularLocation>
        <location evidence="1">Nucleus</location>
    </subcellularLocation>
</comment>
<dbReference type="PANTHER" id="PTHR15818:SF2">
    <property type="entry name" value="G-PATCH DOMAIN AND KOW MOTIFS-CONTAINING PROTEIN"/>
    <property type="match status" value="1"/>
</dbReference>
<feature type="compositionally biased region" description="Basic residues" evidence="3">
    <location>
        <begin position="469"/>
        <end position="480"/>
    </location>
</feature>
<evidence type="ECO:0000256" key="3">
    <source>
        <dbReference type="SAM" id="MobiDB-lite"/>
    </source>
</evidence>
<dbReference type="AlphaFoldDB" id="A0AAG5CUL6"/>
<dbReference type="InterPro" id="IPR005824">
    <property type="entry name" value="KOW"/>
</dbReference>
<dbReference type="Pfam" id="PF00467">
    <property type="entry name" value="KOW"/>
    <property type="match status" value="1"/>
</dbReference>
<organism evidence="5 6">
    <name type="scientific">Anopheles atroparvus</name>
    <name type="common">European mosquito</name>
    <dbReference type="NCBI Taxonomy" id="41427"/>
    <lineage>
        <taxon>Eukaryota</taxon>
        <taxon>Metazoa</taxon>
        <taxon>Ecdysozoa</taxon>
        <taxon>Arthropoda</taxon>
        <taxon>Hexapoda</taxon>
        <taxon>Insecta</taxon>
        <taxon>Pterygota</taxon>
        <taxon>Neoptera</taxon>
        <taxon>Endopterygota</taxon>
        <taxon>Diptera</taxon>
        <taxon>Nematocera</taxon>
        <taxon>Culicoidea</taxon>
        <taxon>Culicidae</taxon>
        <taxon>Anophelinae</taxon>
        <taxon>Anopheles</taxon>
    </lineage>
</organism>
<evidence type="ECO:0000256" key="1">
    <source>
        <dbReference type="ARBA" id="ARBA00004123"/>
    </source>
</evidence>
<dbReference type="GO" id="GO:0005681">
    <property type="term" value="C:spliceosomal complex"/>
    <property type="evidence" value="ECO:0007669"/>
    <property type="project" value="TreeGrafter"/>
</dbReference>
<keyword evidence="2" id="KW-0539">Nucleus</keyword>
<dbReference type="GO" id="GO:0000398">
    <property type="term" value="P:mRNA splicing, via spliceosome"/>
    <property type="evidence" value="ECO:0007669"/>
    <property type="project" value="InterPro"/>
</dbReference>
<feature type="compositionally biased region" description="Basic and acidic residues" evidence="3">
    <location>
        <begin position="410"/>
        <end position="419"/>
    </location>
</feature>
<name>A0AAG5CUL6_ANOAO</name>
<feature type="compositionally biased region" description="Basic and acidic residues" evidence="3">
    <location>
        <begin position="329"/>
        <end position="400"/>
    </location>
</feature>
<dbReference type="CDD" id="cd13152">
    <property type="entry name" value="KOW_GPKOW_A"/>
    <property type="match status" value="1"/>
</dbReference>
<dbReference type="EnsemblMetazoa" id="ENSAATROPT002651">
    <property type="protein sequence ID" value="ENSAATROPP002547"/>
    <property type="gene ID" value="ENSAATROPG002094"/>
</dbReference>